<dbReference type="EMBL" id="BGZK01001318">
    <property type="protein sequence ID" value="GBP77114.1"/>
    <property type="molecule type" value="Genomic_DNA"/>
</dbReference>
<keyword evidence="3" id="KW-1185">Reference proteome</keyword>
<comment type="caution">
    <text evidence="2">The sequence shown here is derived from an EMBL/GenBank/DDBJ whole genome shotgun (WGS) entry which is preliminary data.</text>
</comment>
<sequence>MLYSQATSLATGRTTYSFTERGRTARCHRKPSRVGSRSSLPGERSAAAGWSKGAQVDDLTIGLTYSKSVMRVVDVIRLSTAAVRASGGSISTFRGLRKVGGRRRLIVNRRSKERIGM</sequence>
<accession>A0A4C1YQF1</accession>
<evidence type="ECO:0000256" key="1">
    <source>
        <dbReference type="SAM" id="MobiDB-lite"/>
    </source>
</evidence>
<protein>
    <submittedName>
        <fullName evidence="2">Uncharacterized protein</fullName>
    </submittedName>
</protein>
<reference evidence="2 3" key="1">
    <citation type="journal article" date="2019" name="Commun. Biol.">
        <title>The bagworm genome reveals a unique fibroin gene that provides high tensile strength.</title>
        <authorList>
            <person name="Kono N."/>
            <person name="Nakamura H."/>
            <person name="Ohtoshi R."/>
            <person name="Tomita M."/>
            <person name="Numata K."/>
            <person name="Arakawa K."/>
        </authorList>
    </citation>
    <scope>NUCLEOTIDE SEQUENCE [LARGE SCALE GENOMIC DNA]</scope>
</reference>
<dbReference type="AlphaFoldDB" id="A0A4C1YQF1"/>
<name>A0A4C1YQF1_EUMVA</name>
<dbReference type="Proteomes" id="UP000299102">
    <property type="component" value="Unassembled WGS sequence"/>
</dbReference>
<evidence type="ECO:0000313" key="2">
    <source>
        <dbReference type="EMBL" id="GBP77114.1"/>
    </source>
</evidence>
<proteinExistence type="predicted"/>
<gene>
    <name evidence="2" type="ORF">EVAR_99359_1</name>
</gene>
<feature type="region of interest" description="Disordered" evidence="1">
    <location>
        <begin position="20"/>
        <end position="51"/>
    </location>
</feature>
<organism evidence="2 3">
    <name type="scientific">Eumeta variegata</name>
    <name type="common">Bagworm moth</name>
    <name type="synonym">Eumeta japonica</name>
    <dbReference type="NCBI Taxonomy" id="151549"/>
    <lineage>
        <taxon>Eukaryota</taxon>
        <taxon>Metazoa</taxon>
        <taxon>Ecdysozoa</taxon>
        <taxon>Arthropoda</taxon>
        <taxon>Hexapoda</taxon>
        <taxon>Insecta</taxon>
        <taxon>Pterygota</taxon>
        <taxon>Neoptera</taxon>
        <taxon>Endopterygota</taxon>
        <taxon>Lepidoptera</taxon>
        <taxon>Glossata</taxon>
        <taxon>Ditrysia</taxon>
        <taxon>Tineoidea</taxon>
        <taxon>Psychidae</taxon>
        <taxon>Oiketicinae</taxon>
        <taxon>Eumeta</taxon>
    </lineage>
</organism>
<evidence type="ECO:0000313" key="3">
    <source>
        <dbReference type="Proteomes" id="UP000299102"/>
    </source>
</evidence>